<keyword evidence="3" id="KW-1185">Reference proteome</keyword>
<sequence>MMFRLAALGAAAATVAVTAFAGVDAVISDEPEVIRIEVAPQELADCQRTLREVGAMPVVSDNGSPVVFAGADALPTVVCAISIDA</sequence>
<organism evidence="2 3">
    <name type="scientific">Salipiger aestuarii</name>
    <dbReference type="NCBI Taxonomy" id="568098"/>
    <lineage>
        <taxon>Bacteria</taxon>
        <taxon>Pseudomonadati</taxon>
        <taxon>Pseudomonadota</taxon>
        <taxon>Alphaproteobacteria</taxon>
        <taxon>Rhodobacterales</taxon>
        <taxon>Roseobacteraceae</taxon>
        <taxon>Salipiger</taxon>
    </lineage>
</organism>
<accession>A0A327YFV4</accession>
<evidence type="ECO:0000313" key="2">
    <source>
        <dbReference type="EMBL" id="RAK18986.1"/>
    </source>
</evidence>
<dbReference type="AlphaFoldDB" id="A0A327YFV4"/>
<dbReference type="RefSeq" id="WP_009502427.1">
    <property type="nucleotide sequence ID" value="NZ_LIGK01000009.1"/>
</dbReference>
<evidence type="ECO:0000256" key="1">
    <source>
        <dbReference type="SAM" id="SignalP"/>
    </source>
</evidence>
<protein>
    <submittedName>
        <fullName evidence="2">Uncharacterized protein</fullName>
    </submittedName>
</protein>
<gene>
    <name evidence="2" type="ORF">ATI53_101028</name>
</gene>
<keyword evidence="1" id="KW-0732">Signal</keyword>
<feature type="chain" id="PRO_5016238343" evidence="1">
    <location>
        <begin position="22"/>
        <end position="85"/>
    </location>
</feature>
<dbReference type="EMBL" id="QLMG01000010">
    <property type="protein sequence ID" value="RAK18986.1"/>
    <property type="molecule type" value="Genomic_DNA"/>
</dbReference>
<reference evidence="2 3" key="1">
    <citation type="submission" date="2018-06" db="EMBL/GenBank/DDBJ databases">
        <title>Genomic Encyclopedia of Archaeal and Bacterial Type Strains, Phase II (KMG-II): from individual species to whole genera.</title>
        <authorList>
            <person name="Goeker M."/>
        </authorList>
    </citation>
    <scope>NUCLEOTIDE SEQUENCE [LARGE SCALE GENOMIC DNA]</scope>
    <source>
        <strain evidence="2 3">DSM 22011</strain>
    </source>
</reference>
<evidence type="ECO:0000313" key="3">
    <source>
        <dbReference type="Proteomes" id="UP000249165"/>
    </source>
</evidence>
<dbReference type="Proteomes" id="UP000249165">
    <property type="component" value="Unassembled WGS sequence"/>
</dbReference>
<feature type="signal peptide" evidence="1">
    <location>
        <begin position="1"/>
        <end position="21"/>
    </location>
</feature>
<comment type="caution">
    <text evidence="2">The sequence shown here is derived from an EMBL/GenBank/DDBJ whole genome shotgun (WGS) entry which is preliminary data.</text>
</comment>
<proteinExistence type="predicted"/>
<name>A0A327YFV4_9RHOB</name>